<keyword evidence="3" id="KW-1185">Reference proteome</keyword>
<evidence type="ECO:0000313" key="3">
    <source>
        <dbReference type="Proteomes" id="UP000031972"/>
    </source>
</evidence>
<dbReference type="RefSeq" id="WP_041060065.1">
    <property type="nucleotide sequence ID" value="NZ_JXRR01000017.1"/>
</dbReference>
<feature type="transmembrane region" description="Helical" evidence="1">
    <location>
        <begin position="38"/>
        <end position="59"/>
    </location>
</feature>
<evidence type="ECO:0000256" key="1">
    <source>
        <dbReference type="SAM" id="Phobius"/>
    </source>
</evidence>
<evidence type="ECO:0000313" key="2">
    <source>
        <dbReference type="EMBL" id="KIL46315.1"/>
    </source>
</evidence>
<dbReference type="AlphaFoldDB" id="A0A0C2R7U0"/>
<dbReference type="OrthoDB" id="2453019at2"/>
<dbReference type="EMBL" id="JXRR01000017">
    <property type="protein sequence ID" value="KIL46315.1"/>
    <property type="molecule type" value="Genomic_DNA"/>
</dbReference>
<reference evidence="2 3" key="1">
    <citation type="submission" date="2015-01" db="EMBL/GenBank/DDBJ databases">
        <title>Jeotgalibacillus campisalis genome sequencing.</title>
        <authorList>
            <person name="Goh K.M."/>
            <person name="Chan K.-G."/>
            <person name="Yaakop A.S."/>
            <person name="Ee R."/>
            <person name="Gan H.M."/>
            <person name="Chan C.S."/>
        </authorList>
    </citation>
    <scope>NUCLEOTIDE SEQUENCE [LARGE SCALE GENOMIC DNA]</scope>
    <source>
        <strain evidence="2 3">SF-57</strain>
    </source>
</reference>
<name>A0A0C2R7U0_9BACL</name>
<accession>A0A0C2R7U0</accession>
<keyword evidence="1" id="KW-0472">Membrane</keyword>
<dbReference type="PATRIC" id="fig|220754.4.peg.3002"/>
<sequence>MPILVFIIILSAVAYLYFKTKQIRSPRPVEKQWQASRAGIALGLGMGAFGINQLFLFNFEVSTELILTYVIAAAFILIGFGSAWLRYKAYKHLTPFLKKEDDEWKKYEKEQQS</sequence>
<dbReference type="InterPro" id="IPR025618">
    <property type="entry name" value="YtpI"/>
</dbReference>
<evidence type="ECO:0008006" key="4">
    <source>
        <dbReference type="Google" id="ProtNLM"/>
    </source>
</evidence>
<protein>
    <recommendedName>
        <fullName evidence="4">YtpI-like protein</fullName>
    </recommendedName>
</protein>
<proteinExistence type="predicted"/>
<feature type="transmembrane region" description="Helical" evidence="1">
    <location>
        <begin position="66"/>
        <end position="87"/>
    </location>
</feature>
<dbReference type="Pfam" id="PF14007">
    <property type="entry name" value="YtpI"/>
    <property type="match status" value="1"/>
</dbReference>
<keyword evidence="1" id="KW-0812">Transmembrane</keyword>
<dbReference type="Proteomes" id="UP000031972">
    <property type="component" value="Unassembled WGS sequence"/>
</dbReference>
<comment type="caution">
    <text evidence="2">The sequence shown here is derived from an EMBL/GenBank/DDBJ whole genome shotgun (WGS) entry which is preliminary data.</text>
</comment>
<gene>
    <name evidence="2" type="ORF">KR50_29900</name>
</gene>
<keyword evidence="1" id="KW-1133">Transmembrane helix</keyword>
<organism evidence="2 3">
    <name type="scientific">Jeotgalibacillus campisalis</name>
    <dbReference type="NCBI Taxonomy" id="220754"/>
    <lineage>
        <taxon>Bacteria</taxon>
        <taxon>Bacillati</taxon>
        <taxon>Bacillota</taxon>
        <taxon>Bacilli</taxon>
        <taxon>Bacillales</taxon>
        <taxon>Caryophanaceae</taxon>
        <taxon>Jeotgalibacillus</taxon>
    </lineage>
</organism>